<dbReference type="Proteomes" id="UP001055439">
    <property type="component" value="Chromosome 4"/>
</dbReference>
<organism evidence="1 2">
    <name type="scientific">Musa troglodytarum</name>
    <name type="common">fe'i banana</name>
    <dbReference type="NCBI Taxonomy" id="320322"/>
    <lineage>
        <taxon>Eukaryota</taxon>
        <taxon>Viridiplantae</taxon>
        <taxon>Streptophyta</taxon>
        <taxon>Embryophyta</taxon>
        <taxon>Tracheophyta</taxon>
        <taxon>Spermatophyta</taxon>
        <taxon>Magnoliopsida</taxon>
        <taxon>Liliopsida</taxon>
        <taxon>Zingiberales</taxon>
        <taxon>Musaceae</taxon>
        <taxon>Musa</taxon>
    </lineage>
</organism>
<accession>A0A9E7JZG3</accession>
<reference evidence="1" key="1">
    <citation type="submission" date="2022-05" db="EMBL/GenBank/DDBJ databases">
        <title>The Musa troglodytarum L. genome provides insights into the mechanism of non-climacteric behaviour and enrichment of carotenoids.</title>
        <authorList>
            <person name="Wang J."/>
        </authorList>
    </citation>
    <scope>NUCLEOTIDE SEQUENCE</scope>
    <source>
        <tissue evidence="1">Leaf</tissue>
    </source>
</reference>
<dbReference type="EMBL" id="CP097506">
    <property type="protein sequence ID" value="URD99360.1"/>
    <property type="molecule type" value="Genomic_DNA"/>
</dbReference>
<proteinExistence type="predicted"/>
<sequence>GTRWLPLPHVVFPTLFTVHDARGVFSVRHVVELMLIFTHTWSMPAKQNSSTPFPFGLCERFCVAENRVLVDEFRVPDRRVVTEEGGH</sequence>
<name>A0A9E7JZG3_9LILI</name>
<dbReference type="AlphaFoldDB" id="A0A9E7JZG3"/>
<keyword evidence="2" id="KW-1185">Reference proteome</keyword>
<evidence type="ECO:0000313" key="2">
    <source>
        <dbReference type="Proteomes" id="UP001055439"/>
    </source>
</evidence>
<protein>
    <submittedName>
        <fullName evidence="1">Uncharacterized protein</fullName>
    </submittedName>
</protein>
<gene>
    <name evidence="1" type="ORF">MUK42_28869</name>
</gene>
<evidence type="ECO:0000313" key="1">
    <source>
        <dbReference type="EMBL" id="URD99360.1"/>
    </source>
</evidence>
<feature type="non-terminal residue" evidence="1">
    <location>
        <position position="1"/>
    </location>
</feature>